<dbReference type="Gene3D" id="3.30.750.44">
    <property type="match status" value="1"/>
</dbReference>
<organism evidence="7 8">
    <name type="scientific">Parapedobacter pyrenivorans</name>
    <dbReference type="NCBI Taxonomy" id="1305674"/>
    <lineage>
        <taxon>Bacteria</taxon>
        <taxon>Pseudomonadati</taxon>
        <taxon>Bacteroidota</taxon>
        <taxon>Sphingobacteriia</taxon>
        <taxon>Sphingobacteriales</taxon>
        <taxon>Sphingobacteriaceae</taxon>
        <taxon>Parapedobacter</taxon>
    </lineage>
</organism>
<evidence type="ECO:0000256" key="3">
    <source>
        <dbReference type="ARBA" id="ARBA00022801"/>
    </source>
</evidence>
<dbReference type="PANTHER" id="PTHR32060">
    <property type="entry name" value="TAIL-SPECIFIC PROTEASE"/>
    <property type="match status" value="1"/>
</dbReference>
<evidence type="ECO:0000256" key="1">
    <source>
        <dbReference type="ARBA" id="ARBA00009179"/>
    </source>
</evidence>
<dbReference type="SMART" id="SM00228">
    <property type="entry name" value="PDZ"/>
    <property type="match status" value="1"/>
</dbReference>
<dbReference type="Gene3D" id="3.90.226.10">
    <property type="entry name" value="2-enoyl-CoA Hydratase, Chain A, domain 1"/>
    <property type="match status" value="1"/>
</dbReference>
<dbReference type="EMBL" id="BMER01000001">
    <property type="protein sequence ID" value="GGG80389.1"/>
    <property type="molecule type" value="Genomic_DNA"/>
</dbReference>
<dbReference type="InterPro" id="IPR004447">
    <property type="entry name" value="Peptidase_S41A"/>
</dbReference>
<evidence type="ECO:0000259" key="6">
    <source>
        <dbReference type="PROSITE" id="PS50106"/>
    </source>
</evidence>
<keyword evidence="3 5" id="KW-0378">Hydrolase</keyword>
<dbReference type="PROSITE" id="PS50106">
    <property type="entry name" value="PDZ"/>
    <property type="match status" value="1"/>
</dbReference>
<accession>A0A917HIW6</accession>
<dbReference type="GO" id="GO:0007165">
    <property type="term" value="P:signal transduction"/>
    <property type="evidence" value="ECO:0007669"/>
    <property type="project" value="TreeGrafter"/>
</dbReference>
<protein>
    <submittedName>
        <fullName evidence="7">Peptidase S41</fullName>
    </submittedName>
</protein>
<dbReference type="InterPro" id="IPR005151">
    <property type="entry name" value="Tail-specific_protease"/>
</dbReference>
<dbReference type="AlphaFoldDB" id="A0A917HIW6"/>
<dbReference type="CDD" id="cd07560">
    <property type="entry name" value="Peptidase_S41_CPP"/>
    <property type="match status" value="1"/>
</dbReference>
<keyword evidence="4 5" id="KW-0720">Serine protease</keyword>
<evidence type="ECO:0000256" key="4">
    <source>
        <dbReference type="ARBA" id="ARBA00022825"/>
    </source>
</evidence>
<name>A0A917HIW6_9SPHI</name>
<dbReference type="Proteomes" id="UP000660862">
    <property type="component" value="Unassembled WGS sequence"/>
</dbReference>
<dbReference type="Pfam" id="PF03572">
    <property type="entry name" value="Peptidase_S41"/>
    <property type="match status" value="1"/>
</dbReference>
<dbReference type="Pfam" id="PF17820">
    <property type="entry name" value="PDZ_6"/>
    <property type="match status" value="1"/>
</dbReference>
<evidence type="ECO:0000256" key="5">
    <source>
        <dbReference type="RuleBase" id="RU004404"/>
    </source>
</evidence>
<dbReference type="CDD" id="cd06782">
    <property type="entry name" value="cpPDZ_CPP-like"/>
    <property type="match status" value="1"/>
</dbReference>
<dbReference type="InterPro" id="IPR001478">
    <property type="entry name" value="PDZ"/>
</dbReference>
<evidence type="ECO:0000256" key="2">
    <source>
        <dbReference type="ARBA" id="ARBA00022670"/>
    </source>
</evidence>
<dbReference type="GO" id="GO:0030288">
    <property type="term" value="C:outer membrane-bounded periplasmic space"/>
    <property type="evidence" value="ECO:0007669"/>
    <property type="project" value="TreeGrafter"/>
</dbReference>
<comment type="similarity">
    <text evidence="1 5">Belongs to the peptidase S41A family.</text>
</comment>
<evidence type="ECO:0000313" key="8">
    <source>
        <dbReference type="Proteomes" id="UP000660862"/>
    </source>
</evidence>
<dbReference type="InterPro" id="IPR036034">
    <property type="entry name" value="PDZ_sf"/>
</dbReference>
<proteinExistence type="inferred from homology"/>
<dbReference type="SUPFAM" id="SSF50156">
    <property type="entry name" value="PDZ domain-like"/>
    <property type="match status" value="1"/>
</dbReference>
<keyword evidence="8" id="KW-1185">Reference proteome</keyword>
<dbReference type="InterPro" id="IPR029045">
    <property type="entry name" value="ClpP/crotonase-like_dom_sf"/>
</dbReference>
<evidence type="ECO:0000313" key="7">
    <source>
        <dbReference type="EMBL" id="GGG80389.1"/>
    </source>
</evidence>
<dbReference type="NCBIfam" id="TIGR00225">
    <property type="entry name" value="prc"/>
    <property type="match status" value="1"/>
</dbReference>
<gene>
    <name evidence="7" type="ORF">GCM10007415_11010</name>
</gene>
<comment type="caution">
    <text evidence="7">The sequence shown here is derived from an EMBL/GenBank/DDBJ whole genome shotgun (WGS) entry which is preliminary data.</text>
</comment>
<reference evidence="7" key="2">
    <citation type="submission" date="2020-09" db="EMBL/GenBank/DDBJ databases">
        <authorList>
            <person name="Sun Q."/>
            <person name="Zhou Y."/>
        </authorList>
    </citation>
    <scope>NUCLEOTIDE SEQUENCE</scope>
    <source>
        <strain evidence="7">CGMCC 1.12195</strain>
    </source>
</reference>
<reference evidence="7" key="1">
    <citation type="journal article" date="2014" name="Int. J. Syst. Evol. Microbiol.">
        <title>Complete genome sequence of Corynebacterium casei LMG S-19264T (=DSM 44701T), isolated from a smear-ripened cheese.</title>
        <authorList>
            <consortium name="US DOE Joint Genome Institute (JGI-PGF)"/>
            <person name="Walter F."/>
            <person name="Albersmeier A."/>
            <person name="Kalinowski J."/>
            <person name="Ruckert C."/>
        </authorList>
    </citation>
    <scope>NUCLEOTIDE SEQUENCE</scope>
    <source>
        <strain evidence="7">CGMCC 1.12195</strain>
    </source>
</reference>
<dbReference type="RefSeq" id="WP_188504898.1">
    <property type="nucleotide sequence ID" value="NZ_BMER01000001.1"/>
</dbReference>
<dbReference type="InterPro" id="IPR041489">
    <property type="entry name" value="PDZ_6"/>
</dbReference>
<dbReference type="GO" id="GO:0008236">
    <property type="term" value="F:serine-type peptidase activity"/>
    <property type="evidence" value="ECO:0007669"/>
    <property type="project" value="UniProtKB-KW"/>
</dbReference>
<dbReference type="PANTHER" id="PTHR32060:SF30">
    <property type="entry name" value="CARBOXY-TERMINAL PROCESSING PROTEASE CTPA"/>
    <property type="match status" value="1"/>
</dbReference>
<feature type="domain" description="PDZ" evidence="6">
    <location>
        <begin position="91"/>
        <end position="182"/>
    </location>
</feature>
<dbReference type="SMART" id="SM00245">
    <property type="entry name" value="TSPc"/>
    <property type="match status" value="1"/>
</dbReference>
<dbReference type="Gene3D" id="2.30.42.10">
    <property type="match status" value="1"/>
</dbReference>
<keyword evidence="2 5" id="KW-0645">Protease</keyword>
<sequence length="577" mass="64750">MNHSKHLLGANRVAILVVILLLFSAFAAVKDDLFLISKNLDIFSAVYRQISINYVDETDPDKLIKTAVDAMLDGLDPYTEYVQEADIDDYKLKYVDTRYGGIGTTTFNRDRRVYIAELYPGYPADRAGLQVGDELVRIDGNSLENKSTTVISQLLRGVEHSEVRLQIKRPQRDTLLELSITREAIRQPNVSHIALLDGGVGYIKLDKFLERSATEVEAAVTDLQKEGKLKGLVIDLRDNGGGILQEAVRVVNLFVPPGELVVSQRGKNTTKANSYRTTVKAVAPEIPLAVLINQHSASAAEIVAGALQDLDRAVVVGERSFGKGLVQQTFHIPYNNLVKVTVAKYYTPSGRCIQALDFAHRDDNGDYTHVSDSMIKAFNTKRGRVVYDGSGIHPDITVKKKAYSPVTKTLLHHHLIFDYATTFKQTHRQIPGPKSFEVSETQYADFIRFLEDKDYPYFSKTETSLRQLKALAEAERKPDDILQELTMLEHQLSDSKQRDLFNHREELKAVLGNEIISRYYYGQGRTTFSFKHDGQLQRARALLTLATDEYYSILAGEGKYNEIGRPETFLAVAEAAN</sequence>
<dbReference type="SUPFAM" id="SSF52096">
    <property type="entry name" value="ClpP/crotonase"/>
    <property type="match status" value="1"/>
</dbReference>
<dbReference type="GO" id="GO:0006508">
    <property type="term" value="P:proteolysis"/>
    <property type="evidence" value="ECO:0007669"/>
    <property type="project" value="UniProtKB-KW"/>
</dbReference>
<dbReference type="GO" id="GO:0004175">
    <property type="term" value="F:endopeptidase activity"/>
    <property type="evidence" value="ECO:0007669"/>
    <property type="project" value="TreeGrafter"/>
</dbReference>